<dbReference type="Proteomes" id="UP000199042">
    <property type="component" value="Unassembled WGS sequence"/>
</dbReference>
<dbReference type="OrthoDB" id="2189106at2"/>
<accession>A0A143Z9I4</accession>
<proteinExistence type="predicted"/>
<sequence length="136" mass="15878">MSKSFEPLIKKNKNSLLEKNVSIKGTNEFDRTPLRPIITPSKIDIPSEQKIEQQSQEKSIPDNFFKATKTAKLSPDVLLRLNTLKPFIEELEETDKSTVNDMMQMLIECYVNTRLTTRQREGYNQMYAHLFEHSKK</sequence>
<gene>
    <name evidence="1" type="ORF">SAMN04488525_1213</name>
</gene>
<dbReference type="RefSeq" id="WP_086987722.1">
    <property type="nucleotide sequence ID" value="NZ_FJNA01000004.1"/>
</dbReference>
<reference evidence="1 2" key="1">
    <citation type="submission" date="2016-10" db="EMBL/GenBank/DDBJ databases">
        <authorList>
            <person name="Varghese N."/>
            <person name="Submissions S."/>
        </authorList>
    </citation>
    <scope>NUCLEOTIDE SEQUENCE [LARGE SCALE GENOMIC DNA]</scope>
    <source>
        <strain evidence="1 2">DSM 14526</strain>
    </source>
</reference>
<evidence type="ECO:0000313" key="2">
    <source>
        <dbReference type="Proteomes" id="UP000199042"/>
    </source>
</evidence>
<name>A0A143Z9I4_9LACT</name>
<dbReference type="EMBL" id="FNQH01000021">
    <property type="protein sequence ID" value="SEA98669.1"/>
    <property type="molecule type" value="Genomic_DNA"/>
</dbReference>
<keyword evidence="2" id="KW-1185">Reference proteome</keyword>
<dbReference type="AlphaFoldDB" id="A0A143Z9I4"/>
<organism evidence="1 2">
    <name type="scientific">Trichococcus collinsii</name>
    <dbReference type="NCBI Taxonomy" id="157076"/>
    <lineage>
        <taxon>Bacteria</taxon>
        <taxon>Bacillati</taxon>
        <taxon>Bacillota</taxon>
        <taxon>Bacilli</taxon>
        <taxon>Lactobacillales</taxon>
        <taxon>Carnobacteriaceae</taxon>
        <taxon>Trichococcus</taxon>
    </lineage>
</organism>
<evidence type="ECO:0000313" key="1">
    <source>
        <dbReference type="EMBL" id="SEA98669.1"/>
    </source>
</evidence>
<comment type="caution">
    <text evidence="1">The sequence shown here is derived from an EMBL/GenBank/DDBJ whole genome shotgun (WGS) entry which is preliminary data.</text>
</comment>
<protein>
    <submittedName>
        <fullName evidence="1">Uncharacterized protein</fullName>
    </submittedName>
</protein>